<gene>
    <name evidence="2" type="ORF">H0I39_12670</name>
</gene>
<dbReference type="EMBL" id="JACCKX010000001">
    <property type="protein sequence ID" value="NZA02399.1"/>
    <property type="molecule type" value="Genomic_DNA"/>
</dbReference>
<proteinExistence type="predicted"/>
<comment type="caution">
    <text evidence="2">The sequence shown here is derived from an EMBL/GenBank/DDBJ whole genome shotgun (WGS) entry which is preliminary data.</text>
</comment>
<name>A0A853IYK9_9BURK</name>
<accession>A0A853IYK9</accession>
<protein>
    <recommendedName>
        <fullName evidence="4">STAS domain-containing protein</fullName>
    </recommendedName>
</protein>
<feature type="region of interest" description="Disordered" evidence="1">
    <location>
        <begin position="22"/>
        <end position="41"/>
    </location>
</feature>
<evidence type="ECO:0008006" key="4">
    <source>
        <dbReference type="Google" id="ProtNLM"/>
    </source>
</evidence>
<evidence type="ECO:0000313" key="3">
    <source>
        <dbReference type="Proteomes" id="UP000589716"/>
    </source>
</evidence>
<dbReference type="AlphaFoldDB" id="A0A853IYK9"/>
<evidence type="ECO:0000313" key="2">
    <source>
        <dbReference type="EMBL" id="NZA02399.1"/>
    </source>
</evidence>
<feature type="compositionally biased region" description="Low complexity" evidence="1">
    <location>
        <begin position="122"/>
        <end position="139"/>
    </location>
</feature>
<evidence type="ECO:0000256" key="1">
    <source>
        <dbReference type="SAM" id="MobiDB-lite"/>
    </source>
</evidence>
<sequence length="589" mass="63470">MSKDSGQGSGLLSKMVKFVKSPTTHWSDLDRPEGNGGDTESRLALKEMIERKRRNDFVRNREFDMLRKVRRRETLRDSDLAAGPSFYPSSQPANTGERARTLKKIDEIEAQMSTAWFNRNAAAGPQAAGASQEAPQPAGDPYAKTAPTPMSLPAAERTTLPPAAAFAPTLTMDQTVGHEPVVPPPLLAPVPDMAPVSAPVPAPASSPAGPRLLGDVPEFNVEVVAAAKQDPEIEEAAIRFANGDVAGAEAVLLDLVGMGGSRRDDVDTWLTLFDLYRCASEPTKFDDAAFDFAAIFGRSAPQWALVTEAVSSPAPMAVQPAAVSAGLFHWTCPSTMGTQSVAALKATLDRHAPPWRIDWRHVKAIEPAAVPGLIDVLSRWAETPARLKFHGAERLLEVLTGHSPTDDREADPQWWLARLALLRVMGEMDEFELVALNYCVTYEVSPPAWEEPRSRYSNATEEGQTLVPSELPAEEGPAPAPSFAGTETPAAGPAVDNGIVKATFEGEYIGTAGEALQPLNAQTTATAYEINCRKLLRVDFGAAGDLLNWCMEQQGKGRSVTLKQVNRLVAAFFGVIGITESARVMLRTD</sequence>
<dbReference type="RefSeq" id="WP_180550735.1">
    <property type="nucleotide sequence ID" value="NZ_JACCKX010000001.1"/>
</dbReference>
<keyword evidence="3" id="KW-1185">Reference proteome</keyword>
<feature type="region of interest" description="Disordered" evidence="1">
    <location>
        <begin position="122"/>
        <end position="154"/>
    </location>
</feature>
<feature type="region of interest" description="Disordered" evidence="1">
    <location>
        <begin position="470"/>
        <end position="491"/>
    </location>
</feature>
<organism evidence="2 3">
    <name type="scientific">Ottowia beijingensis</name>
    <dbReference type="NCBI Taxonomy" id="1207057"/>
    <lineage>
        <taxon>Bacteria</taxon>
        <taxon>Pseudomonadati</taxon>
        <taxon>Pseudomonadota</taxon>
        <taxon>Betaproteobacteria</taxon>
        <taxon>Burkholderiales</taxon>
        <taxon>Comamonadaceae</taxon>
        <taxon>Ottowia</taxon>
    </lineage>
</organism>
<dbReference type="Proteomes" id="UP000589716">
    <property type="component" value="Unassembled WGS sequence"/>
</dbReference>
<reference evidence="2 3" key="1">
    <citation type="submission" date="2020-07" db="EMBL/GenBank/DDBJ databases">
        <authorList>
            <person name="Maaloum M."/>
        </authorList>
    </citation>
    <scope>NUCLEOTIDE SEQUENCE [LARGE SCALE GENOMIC DNA]</scope>
    <source>
        <strain evidence="2 3">GCS-AN-3</strain>
    </source>
</reference>
<feature type="compositionally biased region" description="Basic and acidic residues" evidence="1">
    <location>
        <begin position="27"/>
        <end position="41"/>
    </location>
</feature>